<sequence length="433" mass="45562">MFFLRMIFRSFSRQFRRRLLIAVTVCLSATVSVAMLGVVFDVGDKLNEELSTYGSNITVQPKSDAVIADLYDTEGDAADPTSFLGESDVPKIKTIFWAFNITNFAPKLTMHVDVAADGDDAGVTDVPAVGTWFNRTLDLETGETTVVGVDGMRSWWSVEGAWAADDSDEAMLGADLADSLGVTAPGGSVTLSYGGATTTCTVVGIYDSGDEENGSLYLPSSTLQGLTGLDGLVDAIEVKALTTPENDLARKAARNPAALTQEEWETWYCTAYASSIAYQIEEVIPGAVAKQVRQVSELQGDVLNKTRAVMIVMTALSLVAAAIAVANLMAASIAERSAELALLKAVGATDGAVSRLMLMETAVISLAGALVGSLLGVGAAQIVGRVVFGSGITMRPMVFVLVTVLLALTVLVASFSSIRSILGVRPAEVLHGR</sequence>
<proteinExistence type="inferred from homology"/>
<evidence type="ECO:0000256" key="6">
    <source>
        <dbReference type="ARBA" id="ARBA00038076"/>
    </source>
</evidence>
<dbReference type="InterPro" id="IPR050250">
    <property type="entry name" value="Macrolide_Exporter_MacB"/>
</dbReference>
<comment type="similarity">
    <text evidence="6">Belongs to the ABC-4 integral membrane protein family.</text>
</comment>
<dbReference type="PANTHER" id="PTHR30572">
    <property type="entry name" value="MEMBRANE COMPONENT OF TRANSPORTER-RELATED"/>
    <property type="match status" value="1"/>
</dbReference>
<evidence type="ECO:0000256" key="7">
    <source>
        <dbReference type="SAM" id="Phobius"/>
    </source>
</evidence>
<keyword evidence="11" id="KW-1185">Reference proteome</keyword>
<dbReference type="Proteomes" id="UP000812844">
    <property type="component" value="Unassembled WGS sequence"/>
</dbReference>
<dbReference type="EMBL" id="JAHBBD010000006">
    <property type="protein sequence ID" value="MBW3082573.1"/>
    <property type="molecule type" value="Genomic_DNA"/>
</dbReference>
<comment type="subcellular location">
    <subcellularLocation>
        <location evidence="1">Cell membrane</location>
        <topology evidence="1">Multi-pass membrane protein</topology>
    </subcellularLocation>
</comment>
<keyword evidence="2" id="KW-1003">Cell membrane</keyword>
<evidence type="ECO:0000256" key="3">
    <source>
        <dbReference type="ARBA" id="ARBA00022692"/>
    </source>
</evidence>
<feature type="transmembrane region" description="Helical" evidence="7">
    <location>
        <begin position="308"/>
        <end position="330"/>
    </location>
</feature>
<dbReference type="RefSeq" id="WP_219080877.1">
    <property type="nucleotide sequence ID" value="NZ_JAHBBD010000006.1"/>
</dbReference>
<gene>
    <name evidence="10" type="ORF">KIH73_04120</name>
</gene>
<feature type="domain" description="MacB-like periplasmic core" evidence="9">
    <location>
        <begin position="20"/>
        <end position="239"/>
    </location>
</feature>
<feature type="domain" description="ABC3 transporter permease C-terminal" evidence="8">
    <location>
        <begin position="312"/>
        <end position="423"/>
    </location>
</feature>
<keyword evidence="5 7" id="KW-0472">Membrane</keyword>
<organism evidence="10 11">
    <name type="scientific">Bifidobacterium phasiani</name>
    <dbReference type="NCBI Taxonomy" id="2834431"/>
    <lineage>
        <taxon>Bacteria</taxon>
        <taxon>Bacillati</taxon>
        <taxon>Actinomycetota</taxon>
        <taxon>Actinomycetes</taxon>
        <taxon>Bifidobacteriales</taxon>
        <taxon>Bifidobacteriaceae</taxon>
        <taxon>Bifidobacterium</taxon>
    </lineage>
</organism>
<dbReference type="Pfam" id="PF02687">
    <property type="entry name" value="FtsX"/>
    <property type="match status" value="1"/>
</dbReference>
<evidence type="ECO:0000256" key="2">
    <source>
        <dbReference type="ARBA" id="ARBA00022475"/>
    </source>
</evidence>
<evidence type="ECO:0000313" key="11">
    <source>
        <dbReference type="Proteomes" id="UP000812844"/>
    </source>
</evidence>
<evidence type="ECO:0000259" key="8">
    <source>
        <dbReference type="Pfam" id="PF02687"/>
    </source>
</evidence>
<evidence type="ECO:0000313" key="10">
    <source>
        <dbReference type="EMBL" id="MBW3082573.1"/>
    </source>
</evidence>
<keyword evidence="4 7" id="KW-1133">Transmembrane helix</keyword>
<accession>A0ABS6W7U3</accession>
<dbReference type="PANTHER" id="PTHR30572:SF4">
    <property type="entry name" value="ABC TRANSPORTER PERMEASE YTRF"/>
    <property type="match status" value="1"/>
</dbReference>
<dbReference type="Pfam" id="PF12704">
    <property type="entry name" value="MacB_PCD"/>
    <property type="match status" value="1"/>
</dbReference>
<evidence type="ECO:0000259" key="9">
    <source>
        <dbReference type="Pfam" id="PF12704"/>
    </source>
</evidence>
<keyword evidence="3 7" id="KW-0812">Transmembrane</keyword>
<evidence type="ECO:0000256" key="4">
    <source>
        <dbReference type="ARBA" id="ARBA00022989"/>
    </source>
</evidence>
<feature type="transmembrane region" description="Helical" evidence="7">
    <location>
        <begin position="363"/>
        <end position="384"/>
    </location>
</feature>
<name>A0ABS6W7U3_9BIFI</name>
<dbReference type="InterPro" id="IPR003838">
    <property type="entry name" value="ABC3_permease_C"/>
</dbReference>
<comment type="caution">
    <text evidence="10">The sequence shown here is derived from an EMBL/GenBank/DDBJ whole genome shotgun (WGS) entry which is preliminary data.</text>
</comment>
<reference evidence="10 11" key="1">
    <citation type="submission" date="2021-05" db="EMBL/GenBank/DDBJ databases">
        <title>Phylogenetic classification of ten novel species belonging to the genus Bifidobacterium comprising B. colchicus sp. nov., B. abeli sp. nov., B. bicoloris sp. nov., B. guerezis sp. nov., B. rosaliae sp. nov., B. santillanensis sp. nov., B. argentati sp. nov., B. amazzoni sp. nov., B. pluviali sp. nov., and B. pinnaculum sp. nov.</title>
        <authorList>
            <person name="Lugli G.A."/>
            <person name="Ruiz Garcia L."/>
            <person name="Margolles A."/>
            <person name="Ventura M."/>
        </authorList>
    </citation>
    <scope>NUCLEOTIDE SEQUENCE [LARGE SCALE GENOMIC DNA]</scope>
    <source>
        <strain evidence="10 11">6T3</strain>
    </source>
</reference>
<evidence type="ECO:0000256" key="1">
    <source>
        <dbReference type="ARBA" id="ARBA00004651"/>
    </source>
</evidence>
<evidence type="ECO:0000256" key="5">
    <source>
        <dbReference type="ARBA" id="ARBA00023136"/>
    </source>
</evidence>
<feature type="transmembrane region" description="Helical" evidence="7">
    <location>
        <begin position="396"/>
        <end position="415"/>
    </location>
</feature>
<protein>
    <submittedName>
        <fullName evidence="10">ABC transporter permease</fullName>
    </submittedName>
</protein>
<dbReference type="InterPro" id="IPR025857">
    <property type="entry name" value="MacB_PCD"/>
</dbReference>